<dbReference type="Proteomes" id="UP000195611">
    <property type="component" value="Unassembled WGS sequence"/>
</dbReference>
<gene>
    <name evidence="1" type="ORF">FM115_06950</name>
</gene>
<name>A0A1R4JV95_9LACT</name>
<evidence type="ECO:0000313" key="2">
    <source>
        <dbReference type="Proteomes" id="UP000195611"/>
    </source>
</evidence>
<dbReference type="EMBL" id="FUKW01000094">
    <property type="protein sequence ID" value="SJN35844.1"/>
    <property type="molecule type" value="Genomic_DNA"/>
</dbReference>
<organism evidence="1 2">
    <name type="scientific">Marinilactibacillus psychrotolerans 42ea</name>
    <dbReference type="NCBI Taxonomy" id="1255609"/>
    <lineage>
        <taxon>Bacteria</taxon>
        <taxon>Bacillati</taxon>
        <taxon>Bacillota</taxon>
        <taxon>Bacilli</taxon>
        <taxon>Lactobacillales</taxon>
        <taxon>Carnobacteriaceae</taxon>
        <taxon>Marinilactibacillus</taxon>
    </lineage>
</organism>
<accession>A0A1R4JV95</accession>
<protein>
    <submittedName>
        <fullName evidence="1">Uncharacterized protein</fullName>
    </submittedName>
</protein>
<evidence type="ECO:0000313" key="1">
    <source>
        <dbReference type="EMBL" id="SJN35844.1"/>
    </source>
</evidence>
<reference evidence="1 2" key="1">
    <citation type="submission" date="2017-02" db="EMBL/GenBank/DDBJ databases">
        <authorList>
            <person name="Peterson S.W."/>
        </authorList>
    </citation>
    <scope>NUCLEOTIDE SEQUENCE [LARGE SCALE GENOMIC DNA]</scope>
    <source>
        <strain evidence="1 2">42ea</strain>
    </source>
</reference>
<dbReference type="AlphaFoldDB" id="A0A1R4JV95"/>
<proteinExistence type="predicted"/>
<sequence>MLLLLFAVIFNCDVGMQSRHLQNATQAQSMPVESVTTPI</sequence>